<dbReference type="EMBL" id="KP027447">
    <property type="protein sequence ID" value="AJA42331.1"/>
    <property type="molecule type" value="Genomic_DNA"/>
</dbReference>
<dbReference type="Proteomes" id="UP000032689">
    <property type="component" value="Segment"/>
</dbReference>
<dbReference type="RefSeq" id="YP_009214611.1">
    <property type="nucleotide sequence ID" value="NC_028962.1"/>
</dbReference>
<sequence length="109" mass="13117">MKKYTVEQLKEIVREVNAWDDSLEEFYYNPMDELDEILVGISVTEILRMAHFGEFDWNDDYFTINVYGNLDSLDNLDYKELLKDNYNEIVERYNELLEDGEIEPIEFVE</sequence>
<reference evidence="1 2" key="1">
    <citation type="journal article" date="2015" name="Appl. Environ. Microbiol.">
        <title>Two Phages, phiIPLA-RODI and phiIPLA-C1C, Lyse Mono- and Dual-Species Staphylococcal Biofilms.</title>
        <authorList>
            <person name="Gutierrez D."/>
            <person name="Vandenheuvel D."/>
            <person name="Martinez B."/>
            <person name="Rodriguez A."/>
            <person name="Lavigne R."/>
            <person name="Garcia P."/>
        </authorList>
    </citation>
    <scope>NUCLEOTIDE SEQUENCE [LARGE SCALE GENOMIC DNA]</scope>
</reference>
<evidence type="ECO:0000313" key="2">
    <source>
        <dbReference type="Proteomes" id="UP000032689"/>
    </source>
</evidence>
<evidence type="ECO:0000313" key="1">
    <source>
        <dbReference type="EMBL" id="AJA42331.1"/>
    </source>
</evidence>
<accession>A0A0D3MVG8</accession>
<proteinExistence type="predicted"/>
<name>A0A0D3MVG8_9CAUD</name>
<keyword evidence="2" id="KW-1185">Reference proteome</keyword>
<dbReference type="KEGG" id="vg:26641028"/>
<dbReference type="GeneID" id="26641028"/>
<organism evidence="1 2">
    <name type="scientific">Staphylococcus phage vB_SepM_ phiIPLA-C1C</name>
    <dbReference type="NCBI Taxonomy" id="1572704"/>
    <lineage>
        <taxon>Viruses</taxon>
        <taxon>Duplodnaviria</taxon>
        <taxon>Heunggongvirae</taxon>
        <taxon>Uroviricota</taxon>
        <taxon>Caudoviricetes</taxon>
        <taxon>Herelleviridae</taxon>
        <taxon>Twortvirinae</taxon>
        <taxon>Sepunavirus</taxon>
        <taxon>Sepunavirus IPLAC1C</taxon>
    </lineage>
</organism>
<dbReference type="OrthoDB" id="19095at10239"/>
<protein>
    <submittedName>
        <fullName evidence="1">Uncharacterized protein</fullName>
    </submittedName>
</protein>